<feature type="compositionally biased region" description="Polar residues" evidence="7">
    <location>
        <begin position="11"/>
        <end position="25"/>
    </location>
</feature>
<accession>A0AAD5Q4G9</accession>
<dbReference type="InterPro" id="IPR027815">
    <property type="entry name" value="CSC1/OSCA1-like_cyt"/>
</dbReference>
<dbReference type="PANTHER" id="PTHR13018">
    <property type="entry name" value="PROBABLE MEMBRANE PROTEIN DUF221-RELATED"/>
    <property type="match status" value="1"/>
</dbReference>
<dbReference type="Pfam" id="PF02714">
    <property type="entry name" value="RSN1_7TM"/>
    <property type="match status" value="1"/>
</dbReference>
<evidence type="ECO:0000256" key="3">
    <source>
        <dbReference type="ARBA" id="ARBA00022448"/>
    </source>
</evidence>
<evidence type="ECO:0000256" key="8">
    <source>
        <dbReference type="SAM" id="Phobius"/>
    </source>
</evidence>
<feature type="domain" description="CSC1/OSCA1-like 7TM region" evidence="9">
    <location>
        <begin position="481"/>
        <end position="758"/>
    </location>
</feature>
<evidence type="ECO:0000256" key="1">
    <source>
        <dbReference type="ARBA" id="ARBA00004141"/>
    </source>
</evidence>
<sequence length="874" mass="98851">MLQLPHAEGNSIGQQDTSNLESMSSARDKAREASINPSSTVRTSVTIYLSLLGLGLLVFEGVRRRYRRAYDSRGTEGNAFWTRSAGAQWERCFGWVATVLRTTDDEILERCGLDTLCFLRFLRMGEKVALLAVGLSAVLFPLYATSSPPPTATRRRVDPLERITMSNLATRDWRLWASAVTTFIVCGYAMHLMLLEYRYYVHRRHELLSRLEAPMYTVLVNDLPLKLRTRQTLEQYMNKVFPNTVRSVYVAVECGKLEELVNEREAVRNALEHALAVGELKGTRPKHREGRSWMGMLLCRRGSRGDIVDSLDFYQERLAKLNEKVAREIAGIEEEQAQLARHVESGEQGGTVTVVAATREEDWSVARHVNARVMEDNRNVGWLDVSAFNDDDDSPAEHDSSGGVTDDDEGIRARSRSQHPIQVMRRSAFISFTSLMSTHVVQQTLQASNPECMVVTPAPHVEDVNWSNIGLQYRTRAIGSLFSALLTAVVVIFWTIPTAFVASLASVESLRRALPFLNRAFDEHPFLETIFKQVAPLTLVGLNALAPIVFGLLSSREGHPSNAEVRASTFSKLAYFQLIQIFFAIVIFGTVFDSLKEILDQPKTLINMLGRSMPQQSTFFMSYVIVLTGLSHTVELLRLVPLLLAALFMCLAPRLTWRERNSTWYGLSAVSTTEPFDPTKPLADAFLVMLVTFTFASIAPLVCYFTWLFFFVADVVYRRQVLYVYKSTSFAMGAFWPPLFEFLIVALVLSQLTLLGLFSLKQAPIPFFAVLILVICILLFRHYVMRLFPRAATYLPLCDCVRIDELRQTQDSESTFRFLDGAYKQPAMGQRLPLRPDYQMLMRHRDDDRGGLVSPPMCEHDEDQRLFVASPDSL</sequence>
<dbReference type="PANTHER" id="PTHR13018:SF5">
    <property type="entry name" value="RE44586P"/>
    <property type="match status" value="1"/>
</dbReference>
<feature type="domain" description="CSC1/OSCA1-like N-terminal transmembrane" evidence="10">
    <location>
        <begin position="41"/>
        <end position="193"/>
    </location>
</feature>
<dbReference type="Pfam" id="PF13967">
    <property type="entry name" value="RSN1_TM"/>
    <property type="match status" value="1"/>
</dbReference>
<feature type="transmembrane region" description="Helical" evidence="8">
    <location>
        <begin position="175"/>
        <end position="195"/>
    </location>
</feature>
<keyword evidence="13" id="KW-1185">Reference proteome</keyword>
<evidence type="ECO:0000259" key="11">
    <source>
        <dbReference type="Pfam" id="PF14703"/>
    </source>
</evidence>
<feature type="domain" description="CSC1/OSCA1-like cytosolic" evidence="11">
    <location>
        <begin position="216"/>
        <end position="339"/>
    </location>
</feature>
<feature type="transmembrane region" description="Helical" evidence="8">
    <location>
        <begin position="637"/>
        <end position="657"/>
    </location>
</feature>
<evidence type="ECO:0000256" key="6">
    <source>
        <dbReference type="ARBA" id="ARBA00023136"/>
    </source>
</evidence>
<evidence type="ECO:0000256" key="2">
    <source>
        <dbReference type="ARBA" id="ARBA00007779"/>
    </source>
</evidence>
<feature type="transmembrane region" description="Helical" evidence="8">
    <location>
        <begin position="128"/>
        <end position="146"/>
    </location>
</feature>
<feature type="transmembrane region" description="Helical" evidence="8">
    <location>
        <begin position="763"/>
        <end position="780"/>
    </location>
</feature>
<dbReference type="InterPro" id="IPR032880">
    <property type="entry name" value="CSC1/OSCA1-like_N"/>
</dbReference>
<dbReference type="EMBL" id="JAKCXM010000276">
    <property type="protein sequence ID" value="KAJ0396877.1"/>
    <property type="molecule type" value="Genomic_DNA"/>
</dbReference>
<feature type="region of interest" description="Disordered" evidence="7">
    <location>
        <begin position="1"/>
        <end position="37"/>
    </location>
</feature>
<proteinExistence type="inferred from homology"/>
<dbReference type="InterPro" id="IPR045122">
    <property type="entry name" value="Csc1-like"/>
</dbReference>
<feature type="transmembrane region" description="Helical" evidence="8">
    <location>
        <begin position="45"/>
        <end position="62"/>
    </location>
</feature>
<gene>
    <name evidence="12" type="ORF">P43SY_002984</name>
</gene>
<dbReference type="Proteomes" id="UP001209570">
    <property type="component" value="Unassembled WGS sequence"/>
</dbReference>
<comment type="caution">
    <text evidence="12">The sequence shown here is derived from an EMBL/GenBank/DDBJ whole genome shotgun (WGS) entry which is preliminary data.</text>
</comment>
<evidence type="ECO:0000256" key="7">
    <source>
        <dbReference type="SAM" id="MobiDB-lite"/>
    </source>
</evidence>
<evidence type="ECO:0000259" key="10">
    <source>
        <dbReference type="Pfam" id="PF13967"/>
    </source>
</evidence>
<evidence type="ECO:0000313" key="12">
    <source>
        <dbReference type="EMBL" id="KAJ0396877.1"/>
    </source>
</evidence>
<name>A0AAD5Q4G9_PYTIN</name>
<dbReference type="InterPro" id="IPR003864">
    <property type="entry name" value="CSC1/OSCA1-like_7TM"/>
</dbReference>
<organism evidence="12 13">
    <name type="scientific">Pythium insidiosum</name>
    <name type="common">Pythiosis disease agent</name>
    <dbReference type="NCBI Taxonomy" id="114742"/>
    <lineage>
        <taxon>Eukaryota</taxon>
        <taxon>Sar</taxon>
        <taxon>Stramenopiles</taxon>
        <taxon>Oomycota</taxon>
        <taxon>Peronosporomycetes</taxon>
        <taxon>Pythiales</taxon>
        <taxon>Pythiaceae</taxon>
        <taxon>Pythium</taxon>
    </lineage>
</organism>
<evidence type="ECO:0000256" key="5">
    <source>
        <dbReference type="ARBA" id="ARBA00022989"/>
    </source>
</evidence>
<keyword evidence="3" id="KW-0813">Transport</keyword>
<feature type="transmembrane region" description="Helical" evidence="8">
    <location>
        <begin position="612"/>
        <end position="630"/>
    </location>
</feature>
<feature type="transmembrane region" description="Helical" evidence="8">
    <location>
        <begin position="573"/>
        <end position="592"/>
    </location>
</feature>
<comment type="subcellular location">
    <subcellularLocation>
        <location evidence="1">Membrane</location>
        <topology evidence="1">Multi-pass membrane protein</topology>
    </subcellularLocation>
</comment>
<evidence type="ECO:0000259" key="9">
    <source>
        <dbReference type="Pfam" id="PF02714"/>
    </source>
</evidence>
<feature type="transmembrane region" description="Helical" evidence="8">
    <location>
        <begin position="481"/>
        <end position="505"/>
    </location>
</feature>
<keyword evidence="4 8" id="KW-0812">Transmembrane</keyword>
<dbReference type="GO" id="GO:0005886">
    <property type="term" value="C:plasma membrane"/>
    <property type="evidence" value="ECO:0007669"/>
    <property type="project" value="TreeGrafter"/>
</dbReference>
<keyword evidence="6 8" id="KW-0472">Membrane</keyword>
<reference evidence="12" key="1">
    <citation type="submission" date="2021-12" db="EMBL/GenBank/DDBJ databases">
        <title>Prjna785345.</title>
        <authorList>
            <person name="Rujirawat T."/>
            <person name="Krajaejun T."/>
        </authorList>
    </citation>
    <scope>NUCLEOTIDE SEQUENCE</scope>
    <source>
        <strain evidence="12">Pi057C3</strain>
    </source>
</reference>
<dbReference type="AlphaFoldDB" id="A0AAD5Q4G9"/>
<feature type="transmembrane region" description="Helical" evidence="8">
    <location>
        <begin position="534"/>
        <end position="553"/>
    </location>
</feature>
<keyword evidence="5 8" id="KW-1133">Transmembrane helix</keyword>
<evidence type="ECO:0000256" key="4">
    <source>
        <dbReference type="ARBA" id="ARBA00022692"/>
    </source>
</evidence>
<feature type="transmembrane region" description="Helical" evidence="8">
    <location>
        <begin position="685"/>
        <end position="713"/>
    </location>
</feature>
<feature type="region of interest" description="Disordered" evidence="7">
    <location>
        <begin position="386"/>
        <end position="418"/>
    </location>
</feature>
<evidence type="ECO:0000313" key="13">
    <source>
        <dbReference type="Proteomes" id="UP001209570"/>
    </source>
</evidence>
<feature type="transmembrane region" description="Helical" evidence="8">
    <location>
        <begin position="734"/>
        <end position="757"/>
    </location>
</feature>
<protein>
    <submittedName>
        <fullName evidence="12">Uncharacterized protein</fullName>
    </submittedName>
</protein>
<dbReference type="GO" id="GO:0005227">
    <property type="term" value="F:calcium-activated cation channel activity"/>
    <property type="evidence" value="ECO:0007669"/>
    <property type="project" value="InterPro"/>
</dbReference>
<dbReference type="Pfam" id="PF14703">
    <property type="entry name" value="PHM7_cyt"/>
    <property type="match status" value="1"/>
</dbReference>
<comment type="similarity">
    <text evidence="2">Belongs to the CSC1 (TC 1.A.17) family.</text>
</comment>